<dbReference type="AlphaFoldDB" id="J1H7F4"/>
<dbReference type="EMBL" id="AKFT01000157">
    <property type="protein sequence ID" value="EJF41540.1"/>
    <property type="molecule type" value="Genomic_DNA"/>
</dbReference>
<dbReference type="PATRIC" id="fig|1125718.3.peg.1899"/>
<evidence type="ECO:0008006" key="3">
    <source>
        <dbReference type="Google" id="ProtNLM"/>
    </source>
</evidence>
<gene>
    <name evidence="1" type="ORF">HMPREF1318_3123</name>
</gene>
<name>J1H7F4_9ACTO</name>
<dbReference type="OrthoDB" id="3634697at2"/>
<dbReference type="Proteomes" id="UP000002941">
    <property type="component" value="Unassembled WGS sequence"/>
</dbReference>
<sequence length="73" mass="8146">MNEPPRYLGLSGLAKRAGITTGTARRYSTEDRLPTPDVIIGNGPRAVRGWSRRTVDDWLARRPGRGARTDRRA</sequence>
<protein>
    <recommendedName>
        <fullName evidence="3">Transcriptional regulator, AlpA family</fullName>
    </recommendedName>
</protein>
<comment type="caution">
    <text evidence="1">The sequence shown here is derived from an EMBL/GenBank/DDBJ whole genome shotgun (WGS) entry which is preliminary data.</text>
</comment>
<evidence type="ECO:0000313" key="2">
    <source>
        <dbReference type="Proteomes" id="UP000002941"/>
    </source>
</evidence>
<organism evidence="1 2">
    <name type="scientific">Actinomyces massiliensis F0489</name>
    <dbReference type="NCBI Taxonomy" id="1125718"/>
    <lineage>
        <taxon>Bacteria</taxon>
        <taxon>Bacillati</taxon>
        <taxon>Actinomycetota</taxon>
        <taxon>Actinomycetes</taxon>
        <taxon>Actinomycetales</taxon>
        <taxon>Actinomycetaceae</taxon>
        <taxon>Actinomyces</taxon>
    </lineage>
</organism>
<dbReference type="eggNOG" id="COG3311">
    <property type="taxonomic scope" value="Bacteria"/>
</dbReference>
<keyword evidence="2" id="KW-1185">Reference proteome</keyword>
<dbReference type="RefSeq" id="WP_008732259.1">
    <property type="nucleotide sequence ID" value="NZ_AKFT01000157.1"/>
</dbReference>
<evidence type="ECO:0000313" key="1">
    <source>
        <dbReference type="EMBL" id="EJF41540.1"/>
    </source>
</evidence>
<accession>J1H7F4</accession>
<reference evidence="1 2" key="1">
    <citation type="submission" date="2012-05" db="EMBL/GenBank/DDBJ databases">
        <authorList>
            <person name="Harkins D.M."/>
            <person name="Madupu R."/>
            <person name="Durkin A.S."/>
            <person name="Torralba M."/>
            <person name="Methe B."/>
            <person name="Sutton G.G."/>
            <person name="Nelson K.E."/>
        </authorList>
    </citation>
    <scope>NUCLEOTIDE SEQUENCE [LARGE SCALE GENOMIC DNA]</scope>
    <source>
        <strain evidence="1 2">F0489</strain>
    </source>
</reference>
<proteinExistence type="predicted"/>